<dbReference type="AlphaFoldDB" id="A0A163WRD4"/>
<evidence type="ECO:0000259" key="2">
    <source>
        <dbReference type="PROSITE" id="PS50234"/>
    </source>
</evidence>
<dbReference type="Pfam" id="PF13715">
    <property type="entry name" value="CarbopepD_reg_2"/>
    <property type="match status" value="1"/>
</dbReference>
<feature type="chain" id="PRO_5007847226" description="VWFA domain-containing protein" evidence="1">
    <location>
        <begin position="20"/>
        <end position="1102"/>
    </location>
</feature>
<keyword evidence="1" id="KW-0732">Signal</keyword>
<dbReference type="InterPro" id="IPR002035">
    <property type="entry name" value="VWF_A"/>
</dbReference>
<feature type="signal peptide" evidence="1">
    <location>
        <begin position="1"/>
        <end position="19"/>
    </location>
</feature>
<organism evidence="3 4">
    <name type="scientific">Myroides marinus</name>
    <dbReference type="NCBI Taxonomy" id="703342"/>
    <lineage>
        <taxon>Bacteria</taxon>
        <taxon>Pseudomonadati</taxon>
        <taxon>Bacteroidota</taxon>
        <taxon>Flavobacteriia</taxon>
        <taxon>Flavobacteriales</taxon>
        <taxon>Flavobacteriaceae</taxon>
        <taxon>Myroides</taxon>
    </lineage>
</organism>
<gene>
    <name evidence="3" type="ORF">AV926_15055</name>
</gene>
<dbReference type="Proteomes" id="UP000076630">
    <property type="component" value="Unassembled WGS sequence"/>
</dbReference>
<feature type="domain" description="VWFA" evidence="2">
    <location>
        <begin position="433"/>
        <end position="613"/>
    </location>
</feature>
<dbReference type="PANTHER" id="PTHR45737">
    <property type="entry name" value="VON WILLEBRAND FACTOR A DOMAIN-CONTAINING PROTEIN 5A"/>
    <property type="match status" value="1"/>
</dbReference>
<accession>A0A163WRD4</accession>
<dbReference type="EMBL" id="LQNU01000075">
    <property type="protein sequence ID" value="KZE76726.1"/>
    <property type="molecule type" value="Genomic_DNA"/>
</dbReference>
<evidence type="ECO:0000313" key="4">
    <source>
        <dbReference type="Proteomes" id="UP000076630"/>
    </source>
</evidence>
<comment type="caution">
    <text evidence="3">The sequence shown here is derived from an EMBL/GenBank/DDBJ whole genome shotgun (WGS) entry which is preliminary data.</text>
</comment>
<sequence length="1102" mass="124373">MKKIVYLFLLLLCSFNMFAASRIITGVVTESGMPLPGVTVMEKGTQNGTQTDLEGKYKITIDDAKEVFLVFSFIGMKEEEVKIVKNKNYYNVELTSDGMELDEVVVTGYATAKMENYIEEAPVADRSYNYRELQGNVAGLKIQAGNSKPEGSTETWKKSTLKDNSMRLEIGDNEFLPLEDAQIAMQVDGNRIRVLIDAYFYNDKRSGLEGTFKLKLPVDASPYYFAFGGTTVFDKDAKGKNATPLAKLHDYTKDNFDLSSVGIQKREDQKSIKQARITEKQTAADAYFSTINRKVDPALMEWSGADMFSCRVFPLEANQLHHIVVGYDVDMVEGVDFREFVLSLPEVKNKLRLDMAVADNNQYVINPVKDAIVEKNNQKQYLTYFNPKVKEINVKLNNANPLALIQAGDANNYIAGSMRISLPREVDTSISKDAVFMLDTSLSSNPVLFGVWVNLVNEILAKNETVIERFAILGFNVGTSWYQKQYVNNNAKNREQALNYLNTLALEGATDLGKALKEASYPQWMNQSGNKSIFLLSDGDLNWGESNRNLLVNYIHKGDKIYTYKTGLSGTNTELLDYLSTVTGASSFTANSEAQLIESAKALRYKTWKVDSVFGETVKDILLSGGVTQLYDGQIIQLAARGSLDKPIQIKASSGAATKVIEFNPDVKVSSDLASRIYGKIALNQLDLIGEQLKSAIVDYSIYYSVVSNYTSFLMLETQTEYDNYKVKSFDTAEKFVKEFTVAELLKEFFSVDPMTAKKAFEKWLVLLRKQEILASNDDILDNFIKEMSDKDFVITPSNEVFKVWDKKNQTKEEIELLNNVEMTFDALQLLAAKRAKSQSEADALKLLSSIIENNGSDVNVLRDLLTSTMNMNSGYDTYYLGQKILDTRVYDRLVYFNMARALEQNNPKLAAIFYYISASKSFRVDTYGSILAINGLFANAFIEKQNNNKSSWSVKEKMFMQQLETQVKKDYASYYDTNYNSDLVVLTYWNIDSTDIDLHVKEASNEECYYGNKNTKLGGRLSHDVTRGFGPEMYVLPKAKEGKYEISLKYFAESGMKTKSAAKAYIEVYKYFGTPKQEVVKKTVVLKERKSKEVIETVTFK</sequence>
<reference evidence="3 4" key="1">
    <citation type="submission" date="2016-01" db="EMBL/GenBank/DDBJ databases">
        <title>Whole genome sequencing of Myroides marinus L41.</title>
        <authorList>
            <person name="Hong K.W."/>
        </authorList>
    </citation>
    <scope>NUCLEOTIDE SEQUENCE [LARGE SCALE GENOMIC DNA]</scope>
    <source>
        <strain evidence="3 4">L41</strain>
    </source>
</reference>
<dbReference type="PANTHER" id="PTHR45737:SF6">
    <property type="entry name" value="VON WILLEBRAND FACTOR A DOMAIN-CONTAINING PROTEIN 5A"/>
    <property type="match status" value="1"/>
</dbReference>
<dbReference type="InterPro" id="IPR008969">
    <property type="entry name" value="CarboxyPept-like_regulatory"/>
</dbReference>
<evidence type="ECO:0000313" key="3">
    <source>
        <dbReference type="EMBL" id="KZE76726.1"/>
    </source>
</evidence>
<dbReference type="SUPFAM" id="SSF49464">
    <property type="entry name" value="Carboxypeptidase regulatory domain-like"/>
    <property type="match status" value="1"/>
</dbReference>
<dbReference type="OrthoDB" id="266279at2"/>
<protein>
    <recommendedName>
        <fullName evidence="2">VWFA domain-containing protein</fullName>
    </recommendedName>
</protein>
<evidence type="ECO:0000256" key="1">
    <source>
        <dbReference type="SAM" id="SignalP"/>
    </source>
</evidence>
<dbReference type="Gene3D" id="3.40.50.410">
    <property type="entry name" value="von Willebrand factor, type A domain"/>
    <property type="match status" value="1"/>
</dbReference>
<proteinExistence type="predicted"/>
<keyword evidence="4" id="KW-1185">Reference proteome</keyword>
<dbReference type="Gene3D" id="2.60.40.1120">
    <property type="entry name" value="Carboxypeptidase-like, regulatory domain"/>
    <property type="match status" value="1"/>
</dbReference>
<dbReference type="PROSITE" id="PS50234">
    <property type="entry name" value="VWFA"/>
    <property type="match status" value="1"/>
</dbReference>
<name>A0A163WRD4_9FLAO</name>
<dbReference type="SUPFAM" id="SSF53300">
    <property type="entry name" value="vWA-like"/>
    <property type="match status" value="1"/>
</dbReference>
<dbReference type="CDD" id="cd00198">
    <property type="entry name" value="vWFA"/>
    <property type="match status" value="1"/>
</dbReference>
<dbReference type="InterPro" id="IPR036465">
    <property type="entry name" value="vWFA_dom_sf"/>
</dbReference>
<dbReference type="RefSeq" id="WP_038985720.1">
    <property type="nucleotide sequence ID" value="NZ_JWJO01000015.1"/>
</dbReference>